<dbReference type="InterPro" id="IPR004875">
    <property type="entry name" value="DDE_SF_endonuclease_dom"/>
</dbReference>
<dbReference type="Proteomes" id="UP000663836">
    <property type="component" value="Unassembled WGS sequence"/>
</dbReference>
<dbReference type="InterPro" id="IPR036397">
    <property type="entry name" value="RNaseH_sf"/>
</dbReference>
<dbReference type="PANTHER" id="PTHR19303">
    <property type="entry name" value="TRANSPOSON"/>
    <property type="match status" value="1"/>
</dbReference>
<dbReference type="PANTHER" id="PTHR19303:SF73">
    <property type="entry name" value="PROTEIN PDC2"/>
    <property type="match status" value="1"/>
</dbReference>
<dbReference type="EMBL" id="CAJOBD010001919">
    <property type="protein sequence ID" value="CAF3841026.1"/>
    <property type="molecule type" value="Genomic_DNA"/>
</dbReference>
<evidence type="ECO:0000313" key="5">
    <source>
        <dbReference type="Proteomes" id="UP000663864"/>
    </source>
</evidence>
<sequence>MTSRNELDLEQKINLIKEKERGLSHREIKGKFQVSLGAISNILKRKNEYINDYETNQNKKMKRKLKDDFSQTINDTVYEWFVTQRIKNIPISGPVLQEYARKVAEELGDRSGNFKASNGWLDRFRTRHNVHFRVICGEAAAVDKITTENWQMRLPNIIQHYNPMDIYNCDETGLFFKLMPDRSLVIDKNDCEGGKKSRDRYTVMLCTNWLGTDKLKPVVIGKAARPRCVKNIDMAKLPVKWYSNRTAWMNSKIFTEWLYDLHLIMQKQKRNILLFLDNAPVHSSDVKLQNVTLKFFPANSTAQIQPLDQGIIRTFKAYYRRYLVKHIIANANAAHTADDVNITALDAIYWIDQSWRSITEATIRNTFKMAGFEIHFVLDDSTSITPKLDAIDVVVNENKCIEDLDQELKHISIGGTVMSANDFANIDDGVPPYNELDDASDKMLTVNVVTLEDAANDEDTTE</sequence>
<dbReference type="GO" id="GO:0003677">
    <property type="term" value="F:DNA binding"/>
    <property type="evidence" value="ECO:0007669"/>
    <property type="project" value="UniProtKB-KW"/>
</dbReference>
<evidence type="ECO:0000256" key="1">
    <source>
        <dbReference type="ARBA" id="ARBA00023125"/>
    </source>
</evidence>
<dbReference type="Pfam" id="PF03184">
    <property type="entry name" value="DDE_1"/>
    <property type="match status" value="1"/>
</dbReference>
<keyword evidence="1" id="KW-0238">DNA-binding</keyword>
<dbReference type="Proteomes" id="UP000663864">
    <property type="component" value="Unassembled WGS sequence"/>
</dbReference>
<dbReference type="SUPFAM" id="SSF46689">
    <property type="entry name" value="Homeodomain-like"/>
    <property type="match status" value="1"/>
</dbReference>
<dbReference type="SMART" id="SM00674">
    <property type="entry name" value="CENPB"/>
    <property type="match status" value="1"/>
</dbReference>
<evidence type="ECO:0000313" key="4">
    <source>
        <dbReference type="EMBL" id="CAF3841026.1"/>
    </source>
</evidence>
<comment type="caution">
    <text evidence="3">The sequence shown here is derived from an EMBL/GenBank/DDBJ whole genome shotgun (WGS) entry which is preliminary data.</text>
</comment>
<evidence type="ECO:0000313" key="3">
    <source>
        <dbReference type="EMBL" id="CAF1113293.1"/>
    </source>
</evidence>
<dbReference type="Pfam" id="PF03221">
    <property type="entry name" value="HTH_Tnp_Tc5"/>
    <property type="match status" value="1"/>
</dbReference>
<evidence type="ECO:0000259" key="2">
    <source>
        <dbReference type="PROSITE" id="PS51253"/>
    </source>
</evidence>
<dbReference type="EMBL" id="CAJNOT010000938">
    <property type="protein sequence ID" value="CAF1113293.1"/>
    <property type="molecule type" value="Genomic_DNA"/>
</dbReference>
<reference evidence="3" key="1">
    <citation type="submission" date="2021-02" db="EMBL/GenBank/DDBJ databases">
        <authorList>
            <person name="Nowell W R."/>
        </authorList>
    </citation>
    <scope>NUCLEOTIDE SEQUENCE</scope>
</reference>
<dbReference type="InterPro" id="IPR050863">
    <property type="entry name" value="CenT-Element_Derived"/>
</dbReference>
<organism evidence="3 5">
    <name type="scientific">Rotaria sordida</name>
    <dbReference type="NCBI Taxonomy" id="392033"/>
    <lineage>
        <taxon>Eukaryota</taxon>
        <taxon>Metazoa</taxon>
        <taxon>Spiralia</taxon>
        <taxon>Gnathifera</taxon>
        <taxon>Rotifera</taxon>
        <taxon>Eurotatoria</taxon>
        <taxon>Bdelloidea</taxon>
        <taxon>Philodinida</taxon>
        <taxon>Philodinidae</taxon>
        <taxon>Rotaria</taxon>
    </lineage>
</organism>
<dbReference type="GO" id="GO:0005634">
    <property type="term" value="C:nucleus"/>
    <property type="evidence" value="ECO:0007669"/>
    <property type="project" value="TreeGrafter"/>
</dbReference>
<dbReference type="Gene3D" id="3.30.420.10">
    <property type="entry name" value="Ribonuclease H-like superfamily/Ribonuclease H"/>
    <property type="match status" value="1"/>
</dbReference>
<dbReference type="Gene3D" id="1.10.10.60">
    <property type="entry name" value="Homeodomain-like"/>
    <property type="match status" value="2"/>
</dbReference>
<dbReference type="InterPro" id="IPR009057">
    <property type="entry name" value="Homeodomain-like_sf"/>
</dbReference>
<name>A0A814PZT9_9BILA</name>
<proteinExistence type="predicted"/>
<dbReference type="PROSITE" id="PS51253">
    <property type="entry name" value="HTH_CENPB"/>
    <property type="match status" value="1"/>
</dbReference>
<gene>
    <name evidence="4" type="ORF">JBS370_LOCUS17652</name>
    <name evidence="3" type="ORF">ZHD862_LOCUS18235</name>
</gene>
<accession>A0A814PZT9</accession>
<protein>
    <recommendedName>
        <fullName evidence="2">HTH CENPB-type domain-containing protein</fullName>
    </recommendedName>
</protein>
<dbReference type="InterPro" id="IPR006600">
    <property type="entry name" value="HTH_CenpB_DNA-bd_dom"/>
</dbReference>
<feature type="domain" description="HTH CENPB-type" evidence="2">
    <location>
        <begin position="61"/>
        <end position="134"/>
    </location>
</feature>
<dbReference type="AlphaFoldDB" id="A0A814PZT9"/>